<evidence type="ECO:0000313" key="3">
    <source>
        <dbReference type="Proteomes" id="UP001318860"/>
    </source>
</evidence>
<feature type="region of interest" description="Disordered" evidence="1">
    <location>
        <begin position="1"/>
        <end position="37"/>
    </location>
</feature>
<keyword evidence="3" id="KW-1185">Reference proteome</keyword>
<proteinExistence type="predicted"/>
<dbReference type="EMBL" id="JABTTQ020000002">
    <property type="protein sequence ID" value="KAK6162906.1"/>
    <property type="molecule type" value="Genomic_DNA"/>
</dbReference>
<feature type="region of interest" description="Disordered" evidence="1">
    <location>
        <begin position="98"/>
        <end position="130"/>
    </location>
</feature>
<evidence type="ECO:0000313" key="2">
    <source>
        <dbReference type="EMBL" id="KAK6162906.1"/>
    </source>
</evidence>
<comment type="caution">
    <text evidence="2">The sequence shown here is derived from an EMBL/GenBank/DDBJ whole genome shotgun (WGS) entry which is preliminary data.</text>
</comment>
<evidence type="ECO:0000256" key="1">
    <source>
        <dbReference type="SAM" id="MobiDB-lite"/>
    </source>
</evidence>
<name>A0ABR0XUL8_REHGL</name>
<feature type="compositionally biased region" description="Basic and acidic residues" evidence="1">
    <location>
        <begin position="98"/>
        <end position="108"/>
    </location>
</feature>
<protein>
    <submittedName>
        <fullName evidence="2">Uncharacterized protein</fullName>
    </submittedName>
</protein>
<sequence length="158" mass="17791">MARGRPRRMLRQDREPSVGSAANELPAAPEQPVPAAGGLAANFAREFLTTLQEIVQQATPQNAPNKPRPFPRLRLTTYREIVESAQIVSSRLNLEQAHKPQELTDKKRWNPQQKGKFVPPRKKFKPAGAQTLPNKPLCPTCNKNHYGECLMGKRLCFK</sequence>
<accession>A0ABR0XUL8</accession>
<gene>
    <name evidence="2" type="ORF">DH2020_002747</name>
</gene>
<organism evidence="2 3">
    <name type="scientific">Rehmannia glutinosa</name>
    <name type="common">Chinese foxglove</name>
    <dbReference type="NCBI Taxonomy" id="99300"/>
    <lineage>
        <taxon>Eukaryota</taxon>
        <taxon>Viridiplantae</taxon>
        <taxon>Streptophyta</taxon>
        <taxon>Embryophyta</taxon>
        <taxon>Tracheophyta</taxon>
        <taxon>Spermatophyta</taxon>
        <taxon>Magnoliopsida</taxon>
        <taxon>eudicotyledons</taxon>
        <taxon>Gunneridae</taxon>
        <taxon>Pentapetalae</taxon>
        <taxon>asterids</taxon>
        <taxon>lamiids</taxon>
        <taxon>Lamiales</taxon>
        <taxon>Orobanchaceae</taxon>
        <taxon>Rehmannieae</taxon>
        <taxon>Rehmannia</taxon>
    </lineage>
</organism>
<dbReference type="Proteomes" id="UP001318860">
    <property type="component" value="Unassembled WGS sequence"/>
</dbReference>
<reference evidence="2 3" key="1">
    <citation type="journal article" date="2021" name="Comput. Struct. Biotechnol. J.">
        <title>De novo genome assembly of the potent medicinal plant Rehmannia glutinosa using nanopore technology.</title>
        <authorList>
            <person name="Ma L."/>
            <person name="Dong C."/>
            <person name="Song C."/>
            <person name="Wang X."/>
            <person name="Zheng X."/>
            <person name="Niu Y."/>
            <person name="Chen S."/>
            <person name="Feng W."/>
        </authorList>
    </citation>
    <scope>NUCLEOTIDE SEQUENCE [LARGE SCALE GENOMIC DNA]</scope>
    <source>
        <strain evidence="2">DH-2019</strain>
    </source>
</reference>